<dbReference type="EMBL" id="MT141390">
    <property type="protein sequence ID" value="QJA59947.1"/>
    <property type="molecule type" value="Genomic_DNA"/>
</dbReference>
<organism evidence="2">
    <name type="scientific">viral metagenome</name>
    <dbReference type="NCBI Taxonomy" id="1070528"/>
    <lineage>
        <taxon>unclassified sequences</taxon>
        <taxon>metagenomes</taxon>
        <taxon>organismal metagenomes</taxon>
    </lineage>
</organism>
<dbReference type="SUPFAM" id="SSF52540">
    <property type="entry name" value="P-loop containing nucleoside triphosphate hydrolases"/>
    <property type="match status" value="1"/>
</dbReference>
<gene>
    <name evidence="2" type="ORF">MM415A01602_0007</name>
    <name evidence="1" type="ORF">MM415B01218_0006</name>
</gene>
<name>A0A6M3K116_9ZZZZ</name>
<proteinExistence type="predicted"/>
<dbReference type="AlphaFoldDB" id="A0A6M3K116"/>
<sequence>MRLENLLNLTVNEGIEDKGIFKACFLSGSSGSGKSYVLSKIKSGSVEPRIVNTDKAFSLFGAEKWGEGWIEIKDTVKKISKNQLSLYINSMLPLAVDGTSSSTSLILRRVGILESFGYDASMIFINTSLETAMLRASKRERPVDPEFIEKAYIEVEKAKSFYKSKFRIWIEVDNDEGQLTDKVILRSFKFMSSFYSSPVKNPIGTEIINKMKENGWKYLSPHIKDIENIKKIVDGWYNF</sequence>
<dbReference type="EMBL" id="MT142200">
    <property type="protein sequence ID" value="QJA76023.1"/>
    <property type="molecule type" value="Genomic_DNA"/>
</dbReference>
<evidence type="ECO:0000313" key="1">
    <source>
        <dbReference type="EMBL" id="QJA59947.1"/>
    </source>
</evidence>
<reference evidence="2" key="1">
    <citation type="submission" date="2020-03" db="EMBL/GenBank/DDBJ databases">
        <title>The deep terrestrial virosphere.</title>
        <authorList>
            <person name="Holmfeldt K."/>
            <person name="Nilsson E."/>
            <person name="Simone D."/>
            <person name="Lopez-Fernandez M."/>
            <person name="Wu X."/>
            <person name="de Brujin I."/>
            <person name="Lundin D."/>
            <person name="Andersson A."/>
            <person name="Bertilsson S."/>
            <person name="Dopson M."/>
        </authorList>
    </citation>
    <scope>NUCLEOTIDE SEQUENCE</scope>
    <source>
        <strain evidence="2">MM415A01602</strain>
        <strain evidence="1">MM415B01218</strain>
    </source>
</reference>
<accession>A0A6M3K116</accession>
<protein>
    <submittedName>
        <fullName evidence="2">Putative ATPase domain containing protein</fullName>
    </submittedName>
</protein>
<dbReference type="Gene3D" id="3.40.50.300">
    <property type="entry name" value="P-loop containing nucleotide triphosphate hydrolases"/>
    <property type="match status" value="1"/>
</dbReference>
<evidence type="ECO:0000313" key="2">
    <source>
        <dbReference type="EMBL" id="QJA76023.1"/>
    </source>
</evidence>
<dbReference type="InterPro" id="IPR027417">
    <property type="entry name" value="P-loop_NTPase"/>
</dbReference>